<dbReference type="EMBL" id="LKPO01000022">
    <property type="protein sequence ID" value="OLF89315.1"/>
    <property type="molecule type" value="Genomic_DNA"/>
</dbReference>
<accession>A0A7Z0WV50</accession>
<protein>
    <submittedName>
        <fullName evidence="1">Uncharacterized protein</fullName>
    </submittedName>
</protein>
<dbReference type="AlphaFoldDB" id="A0A7Z0WV50"/>
<proteinExistence type="predicted"/>
<organism evidence="1 2">
    <name type="scientific">Bacillus paralicheniformis</name>
    <dbReference type="NCBI Taxonomy" id="1648923"/>
    <lineage>
        <taxon>Bacteria</taxon>
        <taxon>Bacillati</taxon>
        <taxon>Bacillota</taxon>
        <taxon>Bacilli</taxon>
        <taxon>Bacillales</taxon>
        <taxon>Bacillaceae</taxon>
        <taxon>Bacillus</taxon>
    </lineage>
</organism>
<evidence type="ECO:0000313" key="1">
    <source>
        <dbReference type="EMBL" id="OLF89315.1"/>
    </source>
</evidence>
<name>A0A7Z0WV50_9BACI</name>
<sequence length="82" mass="9104">MNTRPTSVFYSSSGSLYLNPTCFGSFVFSDIKHPSTHRIPLTAGSMHEHFIIARQICAPFTKVRGISKPARISSPDPQFFSV</sequence>
<comment type="caution">
    <text evidence="1">The sequence shown here is derived from an EMBL/GenBank/DDBJ whole genome shotgun (WGS) entry which is preliminary data.</text>
</comment>
<dbReference type="Proteomes" id="UP000185604">
    <property type="component" value="Unassembled WGS sequence"/>
</dbReference>
<gene>
    <name evidence="1" type="ORF">B4121_3708</name>
</gene>
<reference evidence="1 2" key="1">
    <citation type="journal article" date="2016" name="Front. Microbiol.">
        <title>High-Level Heat Resistance of Spores of Bacillus amyloliquefaciens and Bacillus licheniformis Results from the Presence of a spoVA Operon in a Tn1546 Transposon.</title>
        <authorList>
            <person name="Berendsen E.M."/>
            <person name="Koning R.A."/>
            <person name="Boekhorst J."/>
            <person name="de Jong A."/>
            <person name="Kuipers O.P."/>
            <person name="Wells-Bennik M.H."/>
        </authorList>
    </citation>
    <scope>NUCLEOTIDE SEQUENCE [LARGE SCALE GENOMIC DNA]</scope>
    <source>
        <strain evidence="1 2">B4121</strain>
    </source>
</reference>
<evidence type="ECO:0000313" key="2">
    <source>
        <dbReference type="Proteomes" id="UP000185604"/>
    </source>
</evidence>